<dbReference type="GO" id="GO:0032259">
    <property type="term" value="P:methylation"/>
    <property type="evidence" value="ECO:0007669"/>
    <property type="project" value="UniProtKB-KW"/>
</dbReference>
<evidence type="ECO:0000313" key="3">
    <source>
        <dbReference type="EMBL" id="SPF44067.1"/>
    </source>
</evidence>
<accession>A0A2U3KWT3</accession>
<feature type="transmembrane region" description="Helical" evidence="2">
    <location>
        <begin position="290"/>
        <end position="311"/>
    </location>
</feature>
<proteinExistence type="predicted"/>
<name>A0A2U3KWT3_9BACT</name>
<dbReference type="Gene3D" id="3.40.50.150">
    <property type="entry name" value="Vaccinia Virus protein VP39"/>
    <property type="match status" value="1"/>
</dbReference>
<dbReference type="GO" id="GO:0008168">
    <property type="term" value="F:methyltransferase activity"/>
    <property type="evidence" value="ECO:0007669"/>
    <property type="project" value="UniProtKB-KW"/>
</dbReference>
<dbReference type="Proteomes" id="UP000238701">
    <property type="component" value="Unassembled WGS sequence"/>
</dbReference>
<dbReference type="PANTHER" id="PTHR43861">
    <property type="entry name" value="TRANS-ACONITATE 2-METHYLTRANSFERASE-RELATED"/>
    <property type="match status" value="1"/>
</dbReference>
<protein>
    <submittedName>
        <fullName evidence="3">SAM-dependent methyltransferase</fullName>
    </submittedName>
</protein>
<dbReference type="CDD" id="cd02440">
    <property type="entry name" value="AdoMet_MTases"/>
    <property type="match status" value="1"/>
</dbReference>
<gene>
    <name evidence="3" type="ORF">SBA1_510004</name>
</gene>
<keyword evidence="2" id="KW-0812">Transmembrane</keyword>
<dbReference type="PANTHER" id="PTHR43861:SF3">
    <property type="entry name" value="PUTATIVE (AFU_ORTHOLOGUE AFUA_2G14390)-RELATED"/>
    <property type="match status" value="1"/>
</dbReference>
<dbReference type="AlphaFoldDB" id="A0A2U3KWT3"/>
<keyword evidence="2" id="KW-1133">Transmembrane helix</keyword>
<keyword evidence="1 3" id="KW-0808">Transferase</keyword>
<keyword evidence="3" id="KW-0489">Methyltransferase</keyword>
<dbReference type="Pfam" id="PF13489">
    <property type="entry name" value="Methyltransf_23"/>
    <property type="match status" value="1"/>
</dbReference>
<reference evidence="4" key="1">
    <citation type="submission" date="2018-02" db="EMBL/GenBank/DDBJ databases">
        <authorList>
            <person name="Hausmann B."/>
        </authorList>
    </citation>
    <scope>NUCLEOTIDE SEQUENCE [LARGE SCALE GENOMIC DNA]</scope>
    <source>
        <strain evidence="4">Peat soil MAG SbA1</strain>
    </source>
</reference>
<evidence type="ECO:0000256" key="2">
    <source>
        <dbReference type="SAM" id="Phobius"/>
    </source>
</evidence>
<evidence type="ECO:0000313" key="4">
    <source>
        <dbReference type="Proteomes" id="UP000238701"/>
    </source>
</evidence>
<dbReference type="EMBL" id="OMOD01000146">
    <property type="protein sequence ID" value="SPF44067.1"/>
    <property type="molecule type" value="Genomic_DNA"/>
</dbReference>
<dbReference type="SUPFAM" id="SSF53335">
    <property type="entry name" value="S-adenosyl-L-methionine-dependent methyltransferases"/>
    <property type="match status" value="1"/>
</dbReference>
<dbReference type="OrthoDB" id="116060at2"/>
<organism evidence="3 4">
    <name type="scientific">Candidatus Sulfotelmatobacter kueseliae</name>
    <dbReference type="NCBI Taxonomy" id="2042962"/>
    <lineage>
        <taxon>Bacteria</taxon>
        <taxon>Pseudomonadati</taxon>
        <taxon>Acidobacteriota</taxon>
        <taxon>Terriglobia</taxon>
        <taxon>Terriglobales</taxon>
        <taxon>Candidatus Korobacteraceae</taxon>
        <taxon>Candidatus Sulfotelmatobacter</taxon>
    </lineage>
</organism>
<evidence type="ECO:0000256" key="1">
    <source>
        <dbReference type="ARBA" id="ARBA00022679"/>
    </source>
</evidence>
<dbReference type="InterPro" id="IPR029063">
    <property type="entry name" value="SAM-dependent_MTases_sf"/>
</dbReference>
<sequence>MGSIPDPLEDQKAQPQIIKLVTQPAIQTDPCPVCSSQLFPYFHGITDSVTGRQFDVLKCEGCGVGVTHPFPEQLQPHYDGYYGSRHGITANYRAKRRIALVTKMAGMGQGRHLLDVGCGEGTFLQAARDRGWQAVGTELNPDPARRLGFDVFNSLEECADLGPFSCVTLWHSLEHMTDPRAAITKVRRLVADDGVVFIAVPDFEGFQSKTFGESWLHLDVPRHLYHFTATALDRVLNQTEFTPVAHWHQEFEYDLIGWLQSALNKVLPTPNVLFDFLSRKKLRGTLMDRVVSGIAMPIFSFVSLPLVWLGAFARSGGTLLVAARTSGQRLASGTGD</sequence>
<keyword evidence="2" id="KW-0472">Membrane</keyword>